<feature type="domain" description="Exocyst complex component Sec10 N-terminal" evidence="6">
    <location>
        <begin position="37"/>
        <end position="138"/>
    </location>
</feature>
<feature type="domain" description="Exocyst complex component Sec10-like alpha-helical bundle" evidence="5">
    <location>
        <begin position="408"/>
        <end position="645"/>
    </location>
</feature>
<evidence type="ECO:0000313" key="8">
    <source>
        <dbReference type="Proteomes" id="UP000001357"/>
    </source>
</evidence>
<dbReference type="Pfam" id="PF20667">
    <property type="entry name" value="Sec10_N"/>
    <property type="match status" value="1"/>
</dbReference>
<dbReference type="FunCoup" id="A9UUC4">
    <property type="interactions" value="1553"/>
</dbReference>
<evidence type="ECO:0000256" key="3">
    <source>
        <dbReference type="ARBA" id="ARBA00022483"/>
    </source>
</evidence>
<feature type="domain" description="Exocyst complex component Sec10-like alpha-helical bundle" evidence="5">
    <location>
        <begin position="665"/>
        <end position="746"/>
    </location>
</feature>
<dbReference type="STRING" id="81824.A9UUC4"/>
<evidence type="ECO:0000256" key="4">
    <source>
        <dbReference type="ARBA" id="ARBA00023054"/>
    </source>
</evidence>
<dbReference type="GO" id="GO:0006893">
    <property type="term" value="P:Golgi to plasma membrane transport"/>
    <property type="evidence" value="ECO:0000318"/>
    <property type="project" value="GO_Central"/>
</dbReference>
<dbReference type="EMBL" id="CH991546">
    <property type="protein sequence ID" value="EDQ91071.1"/>
    <property type="molecule type" value="Genomic_DNA"/>
</dbReference>
<dbReference type="PANTHER" id="PTHR12100:SF0">
    <property type="entry name" value="EXOCYST COMPLEX COMPONENT 5"/>
    <property type="match status" value="1"/>
</dbReference>
<evidence type="ECO:0000256" key="2">
    <source>
        <dbReference type="ARBA" id="ARBA00022448"/>
    </source>
</evidence>
<name>A9UUC4_MONBE</name>
<dbReference type="PANTHER" id="PTHR12100">
    <property type="entry name" value="SEC10"/>
    <property type="match status" value="1"/>
</dbReference>
<dbReference type="GO" id="GO:0000145">
    <property type="term" value="C:exocyst"/>
    <property type="evidence" value="ECO:0000318"/>
    <property type="project" value="GO_Central"/>
</dbReference>
<sequence length="748" mass="84364">MHRSVQDADFDVVDFVDTVALSARQDALHQDLRPADRLLLAFDNAIAELWHVHEQVEEEVTRLEVSCRSQEERHLDTLSSTTHLLSEAHESLHNLGHGINGVALKIVHVGDQLENLKGKRDRCLSAARLIEYRMQLENGLPLSAPLSKLEPRDDIANADPDEIGVDDAEEEEDEFSLDNDDLAHAASIVQQLNYLCPTSKRLTGVRSYLESLIKHRFQELLIIEDDEGMHQLASVCLQHVPELYPKLMHICIKAVVRTKAHLIQIDPFEGIASIARQEGLRLQKIFESQPVTVALVQKLCKEDLKPFVLAAVEGAPDRLAAVHRMYKRTQSVLQSICEELNVPGGPKLGLQLTRAVFQAELDNHFAGELDAMLSSYGSALEGYYAGIGHEKVIGTSPRTPRKHARSKSLESSHIELSMTLLSDDLAAEMLDENRLALIRCRDLSPLRDAPQWPLQLFSRLLTALGQEHIKYALSVATKYLPPKKPKTEPKIQFFDVLRDVNKIFYLLQRSAHLQKHFQDALVPIIRDDLELYLACLKHKNEVMEDLEQQLASGVEVCLDAIIEWVKVSLTKERNKLEFRVEDAEVLNAPCTQTCTYVANFLRAQIQSIHQSLNGKNLTNVLHVLGVRLHKVIYESIKQFQYTILGKVGGLNTLPLEPAWLTYRGTVARSGGMLLARDLAVYEKILHQFSDPYINELLEVLRELCYLLIVKPENIAQLCSEGKLATLDQSVVTAFLHLRSDFKAAKITY</sequence>
<proteinExistence type="inferred from homology"/>
<keyword evidence="2" id="KW-0813">Transport</keyword>
<evidence type="ECO:0000259" key="6">
    <source>
        <dbReference type="Pfam" id="PF20667"/>
    </source>
</evidence>
<dbReference type="InParanoid" id="A9UUC4"/>
<evidence type="ECO:0000259" key="5">
    <source>
        <dbReference type="Pfam" id="PF07393"/>
    </source>
</evidence>
<keyword evidence="3" id="KW-0268">Exocytosis</keyword>
<gene>
    <name evidence="7" type="ORF">MONBRDRAFT_23981</name>
</gene>
<evidence type="ECO:0000256" key="1">
    <source>
        <dbReference type="ARBA" id="ARBA00006572"/>
    </source>
</evidence>
<dbReference type="AlphaFoldDB" id="A9UUC4"/>
<dbReference type="GO" id="GO:0006887">
    <property type="term" value="P:exocytosis"/>
    <property type="evidence" value="ECO:0000318"/>
    <property type="project" value="GO_Central"/>
</dbReference>
<dbReference type="KEGG" id="mbr:MONBRDRAFT_23981"/>
<keyword evidence="8" id="KW-1185">Reference proteome</keyword>
<dbReference type="RefSeq" id="XP_001744368.1">
    <property type="nucleotide sequence ID" value="XM_001744316.1"/>
</dbReference>
<comment type="similarity">
    <text evidence="1">Belongs to the SEC10 family.</text>
</comment>
<protein>
    <submittedName>
        <fullName evidence="7">Uncharacterized protein</fullName>
    </submittedName>
</protein>
<dbReference type="Proteomes" id="UP000001357">
    <property type="component" value="Unassembled WGS sequence"/>
</dbReference>
<keyword evidence="4" id="KW-0175">Coiled coil</keyword>
<organism evidence="7 8">
    <name type="scientific">Monosiga brevicollis</name>
    <name type="common">Choanoflagellate</name>
    <dbReference type="NCBI Taxonomy" id="81824"/>
    <lineage>
        <taxon>Eukaryota</taxon>
        <taxon>Choanoflagellata</taxon>
        <taxon>Craspedida</taxon>
        <taxon>Salpingoecidae</taxon>
        <taxon>Monosiga</taxon>
    </lineage>
</organism>
<accession>A9UUC4</accession>
<dbReference type="InterPro" id="IPR048625">
    <property type="entry name" value="Sec10_N"/>
</dbReference>
<dbReference type="InterPro" id="IPR009976">
    <property type="entry name" value="Sec10-like"/>
</dbReference>
<dbReference type="GeneID" id="5889374"/>
<dbReference type="Pfam" id="PF07393">
    <property type="entry name" value="Sec10_HB"/>
    <property type="match status" value="2"/>
</dbReference>
<evidence type="ECO:0000313" key="7">
    <source>
        <dbReference type="EMBL" id="EDQ91071.1"/>
    </source>
</evidence>
<dbReference type="InterPro" id="IPR048627">
    <property type="entry name" value="Sec10_HB"/>
</dbReference>
<dbReference type="OMA" id="PLCKHHY"/>
<reference evidence="7 8" key="1">
    <citation type="journal article" date="2008" name="Nature">
        <title>The genome of the choanoflagellate Monosiga brevicollis and the origin of metazoans.</title>
        <authorList>
            <consortium name="JGI Sequencing"/>
            <person name="King N."/>
            <person name="Westbrook M.J."/>
            <person name="Young S.L."/>
            <person name="Kuo A."/>
            <person name="Abedin M."/>
            <person name="Chapman J."/>
            <person name="Fairclough S."/>
            <person name="Hellsten U."/>
            <person name="Isogai Y."/>
            <person name="Letunic I."/>
            <person name="Marr M."/>
            <person name="Pincus D."/>
            <person name="Putnam N."/>
            <person name="Rokas A."/>
            <person name="Wright K.J."/>
            <person name="Zuzow R."/>
            <person name="Dirks W."/>
            <person name="Good M."/>
            <person name="Goodstein D."/>
            <person name="Lemons D."/>
            <person name="Li W."/>
            <person name="Lyons J.B."/>
            <person name="Morris A."/>
            <person name="Nichols S."/>
            <person name="Richter D.J."/>
            <person name="Salamov A."/>
            <person name="Bork P."/>
            <person name="Lim W.A."/>
            <person name="Manning G."/>
            <person name="Miller W.T."/>
            <person name="McGinnis W."/>
            <person name="Shapiro H."/>
            <person name="Tjian R."/>
            <person name="Grigoriev I.V."/>
            <person name="Rokhsar D."/>
        </authorList>
    </citation>
    <scope>NUCLEOTIDE SEQUENCE [LARGE SCALE GENOMIC DNA]</scope>
    <source>
        <strain evidence="8">MX1 / ATCC 50154</strain>
    </source>
</reference>
<dbReference type="eggNOG" id="KOG3745">
    <property type="taxonomic scope" value="Eukaryota"/>
</dbReference>